<evidence type="ECO:0000256" key="1">
    <source>
        <dbReference type="SAM" id="MobiDB-lite"/>
    </source>
</evidence>
<keyword evidence="3" id="KW-1185">Reference proteome</keyword>
<organism evidence="2 3">
    <name type="scientific">Sphaeroforma arctica JP610</name>
    <dbReference type="NCBI Taxonomy" id="667725"/>
    <lineage>
        <taxon>Eukaryota</taxon>
        <taxon>Ichthyosporea</taxon>
        <taxon>Ichthyophonida</taxon>
        <taxon>Sphaeroforma</taxon>
    </lineage>
</organism>
<sequence length="268" mass="30508">MPTATRASVYGDDEEGVGTDGARGGQAQVVAQAGLHQAPGGGRGGGLPILASAMRLEIYKSICQCNHVLVSRFVPKLEETTPVPIATLCKRRVGIHDQQPERRMPIVDTELRRRYDLAVNECGDDEEDELIQISQYLYPALVINLVDSTDATEKTKAVLNELRGTETQITKYFKDSGQFNRIIIDRLRHHPVDYLLEYFLNDIQNKTVYVEVRTERAHKTMDMLEERCRNSDKESINVQILKVQRYQALTYYGQQEKVYALIRVTYRT</sequence>
<dbReference type="Proteomes" id="UP000054560">
    <property type="component" value="Unassembled WGS sequence"/>
</dbReference>
<dbReference type="GeneID" id="25901160"/>
<accession>A0A0L0GEA9</accession>
<name>A0A0L0GEA9_9EUKA</name>
<feature type="region of interest" description="Disordered" evidence="1">
    <location>
        <begin position="1"/>
        <end position="22"/>
    </location>
</feature>
<proteinExistence type="predicted"/>
<evidence type="ECO:0000313" key="3">
    <source>
        <dbReference type="Proteomes" id="UP000054560"/>
    </source>
</evidence>
<dbReference type="AlphaFoldDB" id="A0A0L0GEA9"/>
<dbReference type="RefSeq" id="XP_014161123.1">
    <property type="nucleotide sequence ID" value="XM_014305648.1"/>
</dbReference>
<protein>
    <submittedName>
        <fullName evidence="2">Uncharacterized protein</fullName>
    </submittedName>
</protein>
<reference evidence="2 3" key="1">
    <citation type="submission" date="2011-02" db="EMBL/GenBank/DDBJ databases">
        <title>The Genome Sequence of Sphaeroforma arctica JP610.</title>
        <authorList>
            <consortium name="The Broad Institute Genome Sequencing Platform"/>
            <person name="Russ C."/>
            <person name="Cuomo C."/>
            <person name="Young S.K."/>
            <person name="Zeng Q."/>
            <person name="Gargeya S."/>
            <person name="Alvarado L."/>
            <person name="Berlin A."/>
            <person name="Chapman S.B."/>
            <person name="Chen Z."/>
            <person name="Freedman E."/>
            <person name="Gellesch M."/>
            <person name="Goldberg J."/>
            <person name="Griggs A."/>
            <person name="Gujja S."/>
            <person name="Heilman E."/>
            <person name="Heiman D."/>
            <person name="Howarth C."/>
            <person name="Mehta T."/>
            <person name="Neiman D."/>
            <person name="Pearson M."/>
            <person name="Roberts A."/>
            <person name="Saif S."/>
            <person name="Shea T."/>
            <person name="Shenoy N."/>
            <person name="Sisk P."/>
            <person name="Stolte C."/>
            <person name="Sykes S."/>
            <person name="White J."/>
            <person name="Yandava C."/>
            <person name="Burger G."/>
            <person name="Gray M.W."/>
            <person name="Holland P.W.H."/>
            <person name="King N."/>
            <person name="Lang F.B.F."/>
            <person name="Roger A.J."/>
            <person name="Ruiz-Trillo I."/>
            <person name="Haas B."/>
            <person name="Nusbaum C."/>
            <person name="Birren B."/>
        </authorList>
    </citation>
    <scope>NUCLEOTIDE SEQUENCE [LARGE SCALE GENOMIC DNA]</scope>
    <source>
        <strain evidence="2 3">JP610</strain>
    </source>
</reference>
<evidence type="ECO:0000313" key="2">
    <source>
        <dbReference type="EMBL" id="KNC87221.1"/>
    </source>
</evidence>
<gene>
    <name evidence="2" type="ORF">SARC_00656</name>
</gene>
<dbReference type="EMBL" id="KQ241618">
    <property type="protein sequence ID" value="KNC87221.1"/>
    <property type="molecule type" value="Genomic_DNA"/>
</dbReference>